<feature type="transmembrane region" description="Helical" evidence="9">
    <location>
        <begin position="80"/>
        <end position="98"/>
    </location>
</feature>
<evidence type="ECO:0000256" key="7">
    <source>
        <dbReference type="ARBA" id="ARBA00024033"/>
    </source>
</evidence>
<feature type="transmembrane region" description="Helical" evidence="9">
    <location>
        <begin position="340"/>
        <end position="363"/>
    </location>
</feature>
<dbReference type="GO" id="GO:0005886">
    <property type="term" value="C:plasma membrane"/>
    <property type="evidence" value="ECO:0007669"/>
    <property type="project" value="UniProtKB-SubCell"/>
</dbReference>
<evidence type="ECO:0000256" key="2">
    <source>
        <dbReference type="ARBA" id="ARBA00022475"/>
    </source>
</evidence>
<comment type="subcellular location">
    <subcellularLocation>
        <location evidence="1">Cell membrane</location>
        <topology evidence="1">Multi-pass membrane protein</topology>
    </subcellularLocation>
</comment>
<evidence type="ECO:0000256" key="9">
    <source>
        <dbReference type="SAM" id="Phobius"/>
    </source>
</evidence>
<accession>A0A4Q9GUP2</accession>
<sequence>MSASRLALWIAFVAVHVWLGLVNLLGPGLPLGDVTITYRFWTDQAFSHDYWVGIDSVWVYPILAILPMLASFAFGPEVYGSTWLTLVMVLNGVAFAFLTRPTFSRERLAIAWWWIAFLLLLGPIALGRIDSVTIPLAVVGVVLLATRPRIAAFILVIATWMKIWPAALLAAIVVSSKHRLATVVVALGTSAAIVLVMFALGGGGAVFSFITQQAGRGLQIEAPVSTAWLWQAAAGANNAYVYYDQGILTFQVTGDGADVAADLMTPLLAVVALAVAALGILAVRRGAAALDVLAPLSLALVTALIAFNKVGSPQFISWLAVPIILGLGARLAGSSVPFRVPAVIVLVIAALTQVLYPYLYVYLLGLNTVLLIVITARNALYFVLLAWAIAELWQVGTRARVGEGGPLSDEPWPETAWPFAPNQRGMI</sequence>
<feature type="transmembrane region" description="Helical" evidence="9">
    <location>
        <begin position="50"/>
        <end position="74"/>
    </location>
</feature>
<proteinExistence type="inferred from homology"/>
<dbReference type="EMBL" id="SISG01000001">
    <property type="protein sequence ID" value="TBN58485.1"/>
    <property type="molecule type" value="Genomic_DNA"/>
</dbReference>
<keyword evidence="11" id="KW-1185">Reference proteome</keyword>
<gene>
    <name evidence="10" type="ORF">EYE40_01935</name>
</gene>
<feature type="transmembrane region" description="Helical" evidence="9">
    <location>
        <begin position="369"/>
        <end position="390"/>
    </location>
</feature>
<evidence type="ECO:0000313" key="10">
    <source>
        <dbReference type="EMBL" id="TBN58485.1"/>
    </source>
</evidence>
<keyword evidence="2" id="KW-1003">Cell membrane</keyword>
<keyword evidence="5 9" id="KW-1133">Transmembrane helix</keyword>
<dbReference type="Pfam" id="PF09594">
    <property type="entry name" value="GT87"/>
    <property type="match status" value="1"/>
</dbReference>
<name>A0A4Q9GUP2_9MICO</name>
<evidence type="ECO:0000256" key="1">
    <source>
        <dbReference type="ARBA" id="ARBA00004651"/>
    </source>
</evidence>
<keyword evidence="4 9" id="KW-0812">Transmembrane</keyword>
<evidence type="ECO:0000256" key="4">
    <source>
        <dbReference type="ARBA" id="ARBA00022692"/>
    </source>
</evidence>
<dbReference type="Proteomes" id="UP000294194">
    <property type="component" value="Unassembled WGS sequence"/>
</dbReference>
<keyword evidence="3" id="KW-0808">Transferase</keyword>
<protein>
    <submittedName>
        <fullName evidence="10">DUF2029 domain-containing protein</fullName>
    </submittedName>
</protein>
<reference evidence="11" key="1">
    <citation type="submission" date="2019-02" db="EMBL/GenBank/DDBJ databases">
        <title>Glaciihabitans arcticus sp. nov., a psychrotolerant bacterium isolated from polar soil.</title>
        <authorList>
            <person name="Dahal R.H."/>
        </authorList>
    </citation>
    <scope>NUCLEOTIDE SEQUENCE [LARGE SCALE GENOMIC DNA]</scope>
    <source>
        <strain evidence="11">RP-3-7</strain>
    </source>
</reference>
<feature type="transmembrane region" description="Helical" evidence="9">
    <location>
        <begin position="180"/>
        <end position="200"/>
    </location>
</feature>
<keyword evidence="6 9" id="KW-0472">Membrane</keyword>
<comment type="similarity">
    <text evidence="7">Belongs to the glycosyltransferase 87 family.</text>
</comment>
<feature type="transmembrane region" description="Helical" evidence="9">
    <location>
        <begin position="6"/>
        <end position="29"/>
    </location>
</feature>
<dbReference type="InterPro" id="IPR018584">
    <property type="entry name" value="GT87"/>
</dbReference>
<feature type="transmembrane region" description="Helical" evidence="9">
    <location>
        <begin position="149"/>
        <end position="173"/>
    </location>
</feature>
<evidence type="ECO:0000256" key="8">
    <source>
        <dbReference type="SAM" id="MobiDB-lite"/>
    </source>
</evidence>
<feature type="transmembrane region" description="Helical" evidence="9">
    <location>
        <begin position="263"/>
        <end position="283"/>
    </location>
</feature>
<evidence type="ECO:0000313" key="11">
    <source>
        <dbReference type="Proteomes" id="UP000294194"/>
    </source>
</evidence>
<evidence type="ECO:0000256" key="5">
    <source>
        <dbReference type="ARBA" id="ARBA00022989"/>
    </source>
</evidence>
<feature type="transmembrane region" description="Helical" evidence="9">
    <location>
        <begin position="290"/>
        <end position="309"/>
    </location>
</feature>
<organism evidence="10 11">
    <name type="scientific">Glaciihabitans arcticus</name>
    <dbReference type="NCBI Taxonomy" id="2668039"/>
    <lineage>
        <taxon>Bacteria</taxon>
        <taxon>Bacillati</taxon>
        <taxon>Actinomycetota</taxon>
        <taxon>Actinomycetes</taxon>
        <taxon>Micrococcales</taxon>
        <taxon>Microbacteriaceae</taxon>
        <taxon>Glaciihabitans</taxon>
    </lineage>
</organism>
<feature type="transmembrane region" description="Helical" evidence="9">
    <location>
        <begin position="110"/>
        <end position="129"/>
    </location>
</feature>
<dbReference type="GO" id="GO:0016758">
    <property type="term" value="F:hexosyltransferase activity"/>
    <property type="evidence" value="ECO:0007669"/>
    <property type="project" value="InterPro"/>
</dbReference>
<evidence type="ECO:0000256" key="6">
    <source>
        <dbReference type="ARBA" id="ARBA00023136"/>
    </source>
</evidence>
<feature type="region of interest" description="Disordered" evidence="8">
    <location>
        <begin position="404"/>
        <end position="427"/>
    </location>
</feature>
<evidence type="ECO:0000256" key="3">
    <source>
        <dbReference type="ARBA" id="ARBA00022679"/>
    </source>
</evidence>
<comment type="caution">
    <text evidence="10">The sequence shown here is derived from an EMBL/GenBank/DDBJ whole genome shotgun (WGS) entry which is preliminary data.</text>
</comment>
<dbReference type="AlphaFoldDB" id="A0A4Q9GUP2"/>
<feature type="transmembrane region" description="Helical" evidence="9">
    <location>
        <begin position="315"/>
        <end position="333"/>
    </location>
</feature>